<evidence type="ECO:0000256" key="1">
    <source>
        <dbReference type="ARBA" id="ARBA00008361"/>
    </source>
</evidence>
<dbReference type="InterPro" id="IPR004114">
    <property type="entry name" value="THUMP_dom"/>
</dbReference>
<dbReference type="InterPro" id="IPR000241">
    <property type="entry name" value="RlmKL-like_Mtase"/>
</dbReference>
<evidence type="ECO:0000259" key="5">
    <source>
        <dbReference type="PROSITE" id="PS51165"/>
    </source>
</evidence>
<comment type="similarity">
    <text evidence="1">Belongs to the methyltransferase superfamily.</text>
</comment>
<evidence type="ECO:0000256" key="4">
    <source>
        <dbReference type="SAM" id="MobiDB-lite"/>
    </source>
</evidence>
<organism evidence="6 7">
    <name type="scientific">Muraenolepis orangiensis</name>
    <name type="common">Patagonian moray cod</name>
    <dbReference type="NCBI Taxonomy" id="630683"/>
    <lineage>
        <taxon>Eukaryota</taxon>
        <taxon>Metazoa</taxon>
        <taxon>Chordata</taxon>
        <taxon>Craniata</taxon>
        <taxon>Vertebrata</taxon>
        <taxon>Euteleostomi</taxon>
        <taxon>Actinopterygii</taxon>
        <taxon>Neopterygii</taxon>
        <taxon>Teleostei</taxon>
        <taxon>Neoteleostei</taxon>
        <taxon>Acanthomorphata</taxon>
        <taxon>Zeiogadaria</taxon>
        <taxon>Gadariae</taxon>
        <taxon>Gadiformes</taxon>
        <taxon>Muraenolepidoidei</taxon>
        <taxon>Muraenolepididae</taxon>
        <taxon>Muraenolepis</taxon>
    </lineage>
</organism>
<sequence>MERQLEPITSPPLTFRVNCKLSGPLSRCLTAQDLSRVIGSGLCRLLGWKVELRSPQLEVSVYLSGDHSILGIPLTRLPLASRSYMRTTGLRSTVAWALGSLAGIQDVHFLGVDIDDGQLQKANENVAFANLGERIHLMKASCSGLPVSSGSVDAVVCDLPFGRKFNTKTNMADSLHCIVSEMERHVVLRPGGSLVLLLSPPMSCQLKKLQTGPGRGAPPPQEPELQAGTQAALPPQEPELQAGTRPALPPQEPELQAGTHLPSPLSALQLQATHRVSLGAIDGLIHSYLKTR</sequence>
<accession>A0A9Q0EUI8</accession>
<dbReference type="InterPro" id="IPR029063">
    <property type="entry name" value="SAM-dependent_MTases_sf"/>
</dbReference>
<evidence type="ECO:0000313" key="7">
    <source>
        <dbReference type="Proteomes" id="UP001148018"/>
    </source>
</evidence>
<feature type="domain" description="THUMP" evidence="5">
    <location>
        <begin position="1"/>
        <end position="74"/>
    </location>
</feature>
<keyword evidence="7" id="KW-1185">Reference proteome</keyword>
<gene>
    <name evidence="6" type="ORF">NHX12_022997</name>
</gene>
<dbReference type="PANTHER" id="PTHR14911:SF1">
    <property type="entry name" value="THUMP DOMAIN-CONTAINING PROTEIN 2"/>
    <property type="match status" value="1"/>
</dbReference>
<evidence type="ECO:0000313" key="6">
    <source>
        <dbReference type="EMBL" id="KAJ3610907.1"/>
    </source>
</evidence>
<dbReference type="CDD" id="cd11715">
    <property type="entry name" value="THUMP_AdoMetMT"/>
    <property type="match status" value="1"/>
</dbReference>
<protein>
    <recommendedName>
        <fullName evidence="5">THUMP domain-containing protein</fullName>
    </recommendedName>
</protein>
<dbReference type="EMBL" id="JANIIK010000038">
    <property type="protein sequence ID" value="KAJ3610907.1"/>
    <property type="molecule type" value="Genomic_DNA"/>
</dbReference>
<dbReference type="Proteomes" id="UP001148018">
    <property type="component" value="Unassembled WGS sequence"/>
</dbReference>
<dbReference type="PROSITE" id="PS51165">
    <property type="entry name" value="THUMP"/>
    <property type="match status" value="1"/>
</dbReference>
<dbReference type="SUPFAM" id="SSF143437">
    <property type="entry name" value="THUMP domain-like"/>
    <property type="match status" value="1"/>
</dbReference>
<dbReference type="OrthoDB" id="2013972at2759"/>
<evidence type="ECO:0000256" key="3">
    <source>
        <dbReference type="PROSITE-ProRule" id="PRU00529"/>
    </source>
</evidence>
<proteinExistence type="inferred from homology"/>
<reference evidence="6" key="1">
    <citation type="submission" date="2022-07" db="EMBL/GenBank/DDBJ databases">
        <title>Chromosome-level genome of Muraenolepis orangiensis.</title>
        <authorList>
            <person name="Kim J."/>
        </authorList>
    </citation>
    <scope>NUCLEOTIDE SEQUENCE</scope>
    <source>
        <strain evidence="6">KU_S4_2022</strain>
        <tissue evidence="6">Muscle</tissue>
    </source>
</reference>
<dbReference type="GO" id="GO:0030488">
    <property type="term" value="P:tRNA methylation"/>
    <property type="evidence" value="ECO:0007669"/>
    <property type="project" value="TreeGrafter"/>
</dbReference>
<keyword evidence="3" id="KW-0694">RNA-binding</keyword>
<name>A0A9Q0EUI8_9TELE</name>
<dbReference type="GO" id="GO:0003723">
    <property type="term" value="F:RNA binding"/>
    <property type="evidence" value="ECO:0007669"/>
    <property type="project" value="UniProtKB-UniRule"/>
</dbReference>
<feature type="region of interest" description="Disordered" evidence="4">
    <location>
        <begin position="209"/>
        <end position="260"/>
    </location>
</feature>
<dbReference type="Gene3D" id="3.30.2130.30">
    <property type="match status" value="1"/>
</dbReference>
<dbReference type="Pfam" id="PF01170">
    <property type="entry name" value="UPF0020"/>
    <property type="match status" value="1"/>
</dbReference>
<evidence type="ECO:0000256" key="2">
    <source>
        <dbReference type="ARBA" id="ARBA00022603"/>
    </source>
</evidence>
<keyword evidence="2" id="KW-0808">Transferase</keyword>
<keyword evidence="2" id="KW-0489">Methyltransferase</keyword>
<dbReference type="AlphaFoldDB" id="A0A9Q0EUI8"/>
<dbReference type="Gene3D" id="3.40.50.150">
    <property type="entry name" value="Vaccinia Virus protein VP39"/>
    <property type="match status" value="1"/>
</dbReference>
<dbReference type="SUPFAM" id="SSF53335">
    <property type="entry name" value="S-adenosyl-L-methionine-dependent methyltransferases"/>
    <property type="match status" value="1"/>
</dbReference>
<dbReference type="GO" id="GO:0016423">
    <property type="term" value="F:tRNA (guanine) methyltransferase activity"/>
    <property type="evidence" value="ECO:0007669"/>
    <property type="project" value="TreeGrafter"/>
</dbReference>
<comment type="caution">
    <text evidence="6">The sequence shown here is derived from an EMBL/GenBank/DDBJ whole genome shotgun (WGS) entry which is preliminary data.</text>
</comment>
<dbReference type="GO" id="GO:0043527">
    <property type="term" value="C:tRNA methyltransferase complex"/>
    <property type="evidence" value="ECO:0007669"/>
    <property type="project" value="UniProtKB-ARBA"/>
</dbReference>
<dbReference type="CDD" id="cd02440">
    <property type="entry name" value="AdoMet_MTases"/>
    <property type="match status" value="1"/>
</dbReference>
<dbReference type="PANTHER" id="PTHR14911">
    <property type="entry name" value="THUMP DOMAIN-CONTAINING"/>
    <property type="match status" value="1"/>
</dbReference>